<dbReference type="Pfam" id="PF00512">
    <property type="entry name" value="HisKA"/>
    <property type="match status" value="1"/>
</dbReference>
<dbReference type="Pfam" id="PF02518">
    <property type="entry name" value="HATPase_c"/>
    <property type="match status" value="1"/>
</dbReference>
<dbReference type="EC" id="2.7.13.3" evidence="2"/>
<gene>
    <name evidence="10" type="ORF">KDAU_01810</name>
</gene>
<evidence type="ECO:0000256" key="4">
    <source>
        <dbReference type="ARBA" id="ARBA00022679"/>
    </source>
</evidence>
<dbReference type="PANTHER" id="PTHR43547">
    <property type="entry name" value="TWO-COMPONENT HISTIDINE KINASE"/>
    <property type="match status" value="1"/>
</dbReference>
<feature type="domain" description="PAS" evidence="8">
    <location>
        <begin position="394"/>
        <end position="432"/>
    </location>
</feature>
<sequence length="972" mass="108766">MQSKRFSSADSQEQNRLRKALRESELLRDLAELLASSLDPTRILQVLVRRATEVCDVSRCTVWLLDDSHTTFLPSAYHMSTLNIKSNVLQAADRVWRHSSISFENPVIQQLLRANGLLSLPDLSTETSMLPLAEKFFVRSVLLVALIREDRPVGMMSLDNPGRCTEFSHDQLQMARAIGQQAAVAIDNARLYQEAQIERKRAERLIERAQSIYQVAMAVNSGDELPDVLEVAVQHLARGLHTDQAAIALLEHNQLVLTNRSCLPLVSNAPAALISTFENCCAAISQQYPVFIHQEQLTRAEQSWFEHLKMHNILIIPLLVGGTHYQLTHQQECTPSHDKHCVGFAFVNYSQTPRPPSSGYLAFAQDIAAHCALAIEKAHHLAESQRVQALANERANTLNAVFNAMTEGLIVCDTQGKVMLSNENAERFLGLTGKTQKQLADYLQHHPVYTLTGQQIAPEHFPLTRALHGERVRGERYLDTSHDGSEQAIEVNIEPLLDNNLQKIGIVSAFRDITEQVRVERRIRRALDTMLHAAEAVSGLTDIKEILYRVLAMTLTALNCERGVVQIYQEEQQDFVPLLAIGFVEDEARAWLDEHAGWFSPDANHHHGIQEQLREGHATLVSEEHVISAQEHSDIINQTLVLATPITHNKHLLGMMLLDRSTYYKKATSRTPGATRPLPAPGFNAWDMAVVEGIAQFAALAIEQTRWQQEAEIARTNEATMRESNALKDEFLAITAHEFRTPLTIILAHSQMMSRLLGKAVEVVPELKERLNESISYIEEQTRQLTNIVNTFLEVTRLNRGQIELNSEELNLADLLKEAVHSQSATSSIHHISLNITRAHKPYIIRGDRARLQQIFVNLLQNAIKYSPDGGPITITIAQTQRNGATPQIEVTVADKGIGVPVQAQQHLFERFYRAPNISHSQARGVGLGLYVVAEFLRLHNGTIEVESSGIAGEGSRFTVKLPRFEKDSSSA</sequence>
<dbReference type="PROSITE" id="PS50113">
    <property type="entry name" value="PAC"/>
    <property type="match status" value="1"/>
</dbReference>
<dbReference type="SMART" id="SM00388">
    <property type="entry name" value="HisKA"/>
    <property type="match status" value="1"/>
</dbReference>
<evidence type="ECO:0000256" key="5">
    <source>
        <dbReference type="ARBA" id="ARBA00022777"/>
    </source>
</evidence>
<dbReference type="InterPro" id="IPR036097">
    <property type="entry name" value="HisK_dim/P_sf"/>
</dbReference>
<organism evidence="10 11">
    <name type="scientific">Dictyobacter aurantiacus</name>
    <dbReference type="NCBI Taxonomy" id="1936993"/>
    <lineage>
        <taxon>Bacteria</taxon>
        <taxon>Bacillati</taxon>
        <taxon>Chloroflexota</taxon>
        <taxon>Ktedonobacteria</taxon>
        <taxon>Ktedonobacterales</taxon>
        <taxon>Dictyobacteraceae</taxon>
        <taxon>Dictyobacter</taxon>
    </lineage>
</organism>
<evidence type="ECO:0000313" key="11">
    <source>
        <dbReference type="Proteomes" id="UP000287224"/>
    </source>
</evidence>
<dbReference type="SUPFAM" id="SSF55874">
    <property type="entry name" value="ATPase domain of HSP90 chaperone/DNA topoisomerase II/histidine kinase"/>
    <property type="match status" value="1"/>
</dbReference>
<reference evidence="11" key="1">
    <citation type="submission" date="2018-12" db="EMBL/GenBank/DDBJ databases">
        <title>Tengunoibacter tsumagoiensis gen. nov., sp. nov., Dictyobacter kobayashii sp. nov., D. alpinus sp. nov., and D. joshuensis sp. nov. and description of Dictyobacteraceae fam. nov. within the order Ktedonobacterales isolated from Tengu-no-mugimeshi.</title>
        <authorList>
            <person name="Wang C.M."/>
            <person name="Zheng Y."/>
            <person name="Sakai Y."/>
            <person name="Toyoda A."/>
            <person name="Minakuchi Y."/>
            <person name="Abe K."/>
            <person name="Yokota A."/>
            <person name="Yabe S."/>
        </authorList>
    </citation>
    <scope>NUCLEOTIDE SEQUENCE [LARGE SCALE GENOMIC DNA]</scope>
    <source>
        <strain evidence="11">S-27</strain>
    </source>
</reference>
<evidence type="ECO:0000256" key="3">
    <source>
        <dbReference type="ARBA" id="ARBA00022553"/>
    </source>
</evidence>
<dbReference type="CDD" id="cd00075">
    <property type="entry name" value="HATPase"/>
    <property type="match status" value="1"/>
</dbReference>
<keyword evidence="5" id="KW-0418">Kinase</keyword>
<feature type="domain" description="PAC" evidence="9">
    <location>
        <begin position="472"/>
        <end position="525"/>
    </location>
</feature>
<dbReference type="NCBIfam" id="TIGR00229">
    <property type="entry name" value="sensory_box"/>
    <property type="match status" value="1"/>
</dbReference>
<dbReference type="InterPro" id="IPR005467">
    <property type="entry name" value="His_kinase_dom"/>
</dbReference>
<evidence type="ECO:0000256" key="1">
    <source>
        <dbReference type="ARBA" id="ARBA00000085"/>
    </source>
</evidence>
<dbReference type="InterPro" id="IPR003018">
    <property type="entry name" value="GAF"/>
</dbReference>
<comment type="caution">
    <text evidence="10">The sequence shown here is derived from an EMBL/GenBank/DDBJ whole genome shotgun (WGS) entry which is preliminary data.</text>
</comment>
<dbReference type="SUPFAM" id="SSF55785">
    <property type="entry name" value="PYP-like sensor domain (PAS domain)"/>
    <property type="match status" value="1"/>
</dbReference>
<dbReference type="Gene3D" id="1.10.287.130">
    <property type="match status" value="1"/>
</dbReference>
<dbReference type="GO" id="GO:0000155">
    <property type="term" value="F:phosphorelay sensor kinase activity"/>
    <property type="evidence" value="ECO:0007669"/>
    <property type="project" value="InterPro"/>
</dbReference>
<dbReference type="SMART" id="SM00387">
    <property type="entry name" value="HATPase_c"/>
    <property type="match status" value="1"/>
</dbReference>
<keyword evidence="11" id="KW-1185">Reference proteome</keyword>
<dbReference type="RefSeq" id="WP_126594189.1">
    <property type="nucleotide sequence ID" value="NZ_BIFQ01000001.1"/>
</dbReference>
<dbReference type="EMBL" id="BIFQ01000001">
    <property type="protein sequence ID" value="GCE02852.1"/>
    <property type="molecule type" value="Genomic_DNA"/>
</dbReference>
<dbReference type="InterPro" id="IPR003661">
    <property type="entry name" value="HisK_dim/P_dom"/>
</dbReference>
<evidence type="ECO:0000256" key="6">
    <source>
        <dbReference type="ARBA" id="ARBA00023012"/>
    </source>
</evidence>
<accession>A0A401Z7M7</accession>
<dbReference type="FunFam" id="3.30.565.10:FF:000006">
    <property type="entry name" value="Sensor histidine kinase WalK"/>
    <property type="match status" value="1"/>
</dbReference>
<name>A0A401Z7M7_9CHLR</name>
<dbReference type="CDD" id="cd00130">
    <property type="entry name" value="PAS"/>
    <property type="match status" value="1"/>
</dbReference>
<dbReference type="CDD" id="cd00082">
    <property type="entry name" value="HisKA"/>
    <property type="match status" value="1"/>
</dbReference>
<proteinExistence type="predicted"/>
<dbReference type="OrthoDB" id="9813394at2"/>
<dbReference type="InterPro" id="IPR003594">
    <property type="entry name" value="HATPase_dom"/>
</dbReference>
<dbReference type="PROSITE" id="PS50109">
    <property type="entry name" value="HIS_KIN"/>
    <property type="match status" value="1"/>
</dbReference>
<feature type="domain" description="Histidine kinase" evidence="7">
    <location>
        <begin position="734"/>
        <end position="966"/>
    </location>
</feature>
<dbReference type="Pfam" id="PF08448">
    <property type="entry name" value="PAS_4"/>
    <property type="match status" value="1"/>
</dbReference>
<dbReference type="SUPFAM" id="SSF55781">
    <property type="entry name" value="GAF domain-like"/>
    <property type="match status" value="3"/>
</dbReference>
<dbReference type="Gene3D" id="3.30.450.40">
    <property type="match status" value="3"/>
</dbReference>
<keyword evidence="6" id="KW-0902">Two-component regulatory system</keyword>
<dbReference type="PRINTS" id="PR00344">
    <property type="entry name" value="BCTRLSENSOR"/>
</dbReference>
<keyword evidence="3" id="KW-0597">Phosphoprotein</keyword>
<dbReference type="InterPro" id="IPR013656">
    <property type="entry name" value="PAS_4"/>
</dbReference>
<evidence type="ECO:0000259" key="7">
    <source>
        <dbReference type="PROSITE" id="PS50109"/>
    </source>
</evidence>
<dbReference type="Pfam" id="PF01590">
    <property type="entry name" value="GAF"/>
    <property type="match status" value="3"/>
</dbReference>
<comment type="catalytic activity">
    <reaction evidence="1">
        <text>ATP + protein L-histidine = ADP + protein N-phospho-L-histidine.</text>
        <dbReference type="EC" id="2.7.13.3"/>
    </reaction>
</comment>
<dbReference type="Proteomes" id="UP000287224">
    <property type="component" value="Unassembled WGS sequence"/>
</dbReference>
<protein>
    <recommendedName>
        <fullName evidence="2">histidine kinase</fullName>
        <ecNumber evidence="2">2.7.13.3</ecNumber>
    </recommendedName>
</protein>
<dbReference type="InterPro" id="IPR029016">
    <property type="entry name" value="GAF-like_dom_sf"/>
</dbReference>
<dbReference type="InterPro" id="IPR004358">
    <property type="entry name" value="Sig_transdc_His_kin-like_C"/>
</dbReference>
<dbReference type="SUPFAM" id="SSF47384">
    <property type="entry name" value="Homodimeric domain of signal transducing histidine kinase"/>
    <property type="match status" value="1"/>
</dbReference>
<dbReference type="Gene3D" id="3.30.450.20">
    <property type="entry name" value="PAS domain"/>
    <property type="match status" value="1"/>
</dbReference>
<dbReference type="PROSITE" id="PS50112">
    <property type="entry name" value="PAS"/>
    <property type="match status" value="1"/>
</dbReference>
<keyword evidence="4" id="KW-0808">Transferase</keyword>
<dbReference type="InterPro" id="IPR036890">
    <property type="entry name" value="HATPase_C_sf"/>
</dbReference>
<dbReference type="Gene3D" id="3.30.565.10">
    <property type="entry name" value="Histidine kinase-like ATPase, C-terminal domain"/>
    <property type="match status" value="1"/>
</dbReference>
<dbReference type="SMART" id="SM00065">
    <property type="entry name" value="GAF"/>
    <property type="match status" value="3"/>
</dbReference>
<dbReference type="AlphaFoldDB" id="A0A401Z7M7"/>
<dbReference type="InterPro" id="IPR035965">
    <property type="entry name" value="PAS-like_dom_sf"/>
</dbReference>
<evidence type="ECO:0000256" key="2">
    <source>
        <dbReference type="ARBA" id="ARBA00012438"/>
    </source>
</evidence>
<dbReference type="PANTHER" id="PTHR43547:SF2">
    <property type="entry name" value="HYBRID SIGNAL TRANSDUCTION HISTIDINE KINASE C"/>
    <property type="match status" value="1"/>
</dbReference>
<evidence type="ECO:0000259" key="8">
    <source>
        <dbReference type="PROSITE" id="PS50112"/>
    </source>
</evidence>
<evidence type="ECO:0000313" key="10">
    <source>
        <dbReference type="EMBL" id="GCE02852.1"/>
    </source>
</evidence>
<dbReference type="InterPro" id="IPR000700">
    <property type="entry name" value="PAS-assoc_C"/>
</dbReference>
<evidence type="ECO:0000259" key="9">
    <source>
        <dbReference type="PROSITE" id="PS50113"/>
    </source>
</evidence>
<dbReference type="InterPro" id="IPR000014">
    <property type="entry name" value="PAS"/>
</dbReference>